<sequence>MIAGTTLRGVEGSGGLSSGKWGKIKGSFGEGVVKHGEKKGQTPLVGHPGISAIDPGLAGIDIQ</sequence>
<dbReference type="Proteomes" id="UP000321691">
    <property type="component" value="Unassembled WGS sequence"/>
</dbReference>
<dbReference type="EMBL" id="BJZI01000026">
    <property type="protein sequence ID" value="GEO67350.1"/>
    <property type="molecule type" value="Genomic_DNA"/>
</dbReference>
<organism evidence="2 3">
    <name type="scientific">Levilactobacillus spicheri</name>
    <dbReference type="NCBI Taxonomy" id="216463"/>
    <lineage>
        <taxon>Bacteria</taxon>
        <taxon>Bacillati</taxon>
        <taxon>Bacillota</taxon>
        <taxon>Bacilli</taxon>
        <taxon>Lactobacillales</taxon>
        <taxon>Lactobacillaceae</taxon>
        <taxon>Levilactobacillus</taxon>
    </lineage>
</organism>
<proteinExistence type="predicted"/>
<reference evidence="2 3" key="1">
    <citation type="submission" date="2019-07" db="EMBL/GenBank/DDBJ databases">
        <title>Whole genome shotgun sequence of Lactobacillus spicheri NBRC 107155.</title>
        <authorList>
            <person name="Hosoyama A."/>
            <person name="Uohara A."/>
            <person name="Ohji S."/>
            <person name="Ichikawa N."/>
        </authorList>
    </citation>
    <scope>NUCLEOTIDE SEQUENCE [LARGE SCALE GENOMIC DNA]</scope>
    <source>
        <strain evidence="2 3">NBRC 107155</strain>
    </source>
</reference>
<accession>A0ABQ0WS36</accession>
<gene>
    <name evidence="2" type="ORF">LSP04_17690</name>
</gene>
<keyword evidence="3" id="KW-1185">Reference proteome</keyword>
<protein>
    <submittedName>
        <fullName evidence="2">Uncharacterized protein</fullName>
    </submittedName>
</protein>
<evidence type="ECO:0000256" key="1">
    <source>
        <dbReference type="SAM" id="MobiDB-lite"/>
    </source>
</evidence>
<comment type="caution">
    <text evidence="2">The sequence shown here is derived from an EMBL/GenBank/DDBJ whole genome shotgun (WGS) entry which is preliminary data.</text>
</comment>
<evidence type="ECO:0000313" key="3">
    <source>
        <dbReference type="Proteomes" id="UP000321691"/>
    </source>
</evidence>
<feature type="region of interest" description="Disordered" evidence="1">
    <location>
        <begin position="1"/>
        <end position="23"/>
    </location>
</feature>
<evidence type="ECO:0000313" key="2">
    <source>
        <dbReference type="EMBL" id="GEO67350.1"/>
    </source>
</evidence>
<name>A0ABQ0WS36_9LACO</name>